<dbReference type="InterPro" id="IPR017441">
    <property type="entry name" value="Protein_kinase_ATP_BS"/>
</dbReference>
<comment type="similarity">
    <text evidence="5">Belongs to the protein kinase superfamily. Ser/Thr protein kinase family. GCN2 subfamily.</text>
</comment>
<dbReference type="SUPFAM" id="SSF56112">
    <property type="entry name" value="Protein kinase-like (PK-like)"/>
    <property type="match status" value="1"/>
</dbReference>
<gene>
    <name evidence="10" type="ORF">OSB1V03_LOCUS15715</name>
</gene>
<sequence>MFNFQEESNVLFVTNNDMVYGFGGNSNGCLDIVQISCGYYSQVLALGSDGRVYAWGNNDSGQFGRGDTNGLNCEPIEIEFAGQGVCTELIGKGGFGAVYKVEPKVDAEVYAIKVVNIPADKRKQVLNEIKSLENVRSVYVVKYYTSWIDNVNNRLYIQMEYCPQSLRSVLAAKALAFGRQLAEPMNLFEYFIAYKIFKQILESVQYLHELDPPVIHRDLKPDNILITNTLSGDNNNSRRFVKLGDFGLATVHDTSRHTDSRYEHSAVGTYKYRAPELAIV</sequence>
<dbReference type="SMART" id="SM00220">
    <property type="entry name" value="S_TKc"/>
    <property type="match status" value="1"/>
</dbReference>
<keyword evidence="11" id="KW-1185">Reference proteome</keyword>
<dbReference type="PANTHER" id="PTHR11042">
    <property type="entry name" value="EUKARYOTIC TRANSLATION INITIATION FACTOR 2-ALPHA KINASE EIF2-ALPHA KINASE -RELATED"/>
    <property type="match status" value="1"/>
</dbReference>
<dbReference type="InterPro" id="IPR000719">
    <property type="entry name" value="Prot_kinase_dom"/>
</dbReference>
<accession>A0A7R9Q7N6</accession>
<dbReference type="OrthoDB" id="248923at2759"/>
<dbReference type="Pfam" id="PF13540">
    <property type="entry name" value="RCC1_2"/>
    <property type="match status" value="1"/>
</dbReference>
<dbReference type="GO" id="GO:0004694">
    <property type="term" value="F:eukaryotic translation initiation factor 2alpha kinase activity"/>
    <property type="evidence" value="ECO:0007669"/>
    <property type="project" value="TreeGrafter"/>
</dbReference>
<dbReference type="Gene3D" id="2.130.10.30">
    <property type="entry name" value="Regulator of chromosome condensation 1/beta-lactamase-inhibitor protein II"/>
    <property type="match status" value="1"/>
</dbReference>
<keyword evidence="8" id="KW-0723">Serine/threonine-protein kinase</keyword>
<feature type="repeat" description="RCC1" evidence="6">
    <location>
        <begin position="50"/>
        <end position="103"/>
    </location>
</feature>
<dbReference type="GO" id="GO:0005524">
    <property type="term" value="F:ATP binding"/>
    <property type="evidence" value="ECO:0007669"/>
    <property type="project" value="UniProtKB-UniRule"/>
</dbReference>
<dbReference type="InterPro" id="IPR050339">
    <property type="entry name" value="CC_SR_Kinase"/>
</dbReference>
<dbReference type="GO" id="GO:0005737">
    <property type="term" value="C:cytoplasm"/>
    <property type="evidence" value="ECO:0007669"/>
    <property type="project" value="TreeGrafter"/>
</dbReference>
<evidence type="ECO:0000256" key="3">
    <source>
        <dbReference type="ARBA" id="ARBA00022777"/>
    </source>
</evidence>
<dbReference type="Pfam" id="PF00069">
    <property type="entry name" value="Pkinase"/>
    <property type="match status" value="1"/>
</dbReference>
<dbReference type="InterPro" id="IPR008271">
    <property type="entry name" value="Ser/Thr_kinase_AS"/>
</dbReference>
<dbReference type="PROSITE" id="PS50011">
    <property type="entry name" value="PROTEIN_KINASE_DOM"/>
    <property type="match status" value="1"/>
</dbReference>
<dbReference type="EMBL" id="OC871158">
    <property type="protein sequence ID" value="CAD7635324.1"/>
    <property type="molecule type" value="Genomic_DNA"/>
</dbReference>
<reference evidence="10" key="1">
    <citation type="submission" date="2020-11" db="EMBL/GenBank/DDBJ databases">
        <authorList>
            <person name="Tran Van P."/>
        </authorList>
    </citation>
    <scope>NUCLEOTIDE SEQUENCE</scope>
</reference>
<feature type="binding site" evidence="7">
    <location>
        <position position="113"/>
    </location>
    <ligand>
        <name>ATP</name>
        <dbReference type="ChEBI" id="CHEBI:30616"/>
    </ligand>
</feature>
<dbReference type="PROSITE" id="PS50012">
    <property type="entry name" value="RCC1_3"/>
    <property type="match status" value="1"/>
</dbReference>
<dbReference type="InterPro" id="IPR011009">
    <property type="entry name" value="Kinase-like_dom_sf"/>
</dbReference>
<evidence type="ECO:0000256" key="7">
    <source>
        <dbReference type="PROSITE-ProRule" id="PRU10141"/>
    </source>
</evidence>
<dbReference type="GO" id="GO:0005634">
    <property type="term" value="C:nucleus"/>
    <property type="evidence" value="ECO:0007669"/>
    <property type="project" value="TreeGrafter"/>
</dbReference>
<evidence type="ECO:0000313" key="11">
    <source>
        <dbReference type="Proteomes" id="UP000759131"/>
    </source>
</evidence>
<evidence type="ECO:0000313" key="10">
    <source>
        <dbReference type="EMBL" id="CAD7635324.1"/>
    </source>
</evidence>
<dbReference type="PANTHER" id="PTHR11042:SF187">
    <property type="entry name" value="EUKARYOTIC TRANSLATION INITIATION FACTOR 2-ALPHA KINASE 2"/>
    <property type="match status" value="1"/>
</dbReference>
<dbReference type="InterPro" id="IPR000408">
    <property type="entry name" value="Reg_chr_condens"/>
</dbReference>
<keyword evidence="1" id="KW-0808">Transferase</keyword>
<organism evidence="10">
    <name type="scientific">Medioppia subpectinata</name>
    <dbReference type="NCBI Taxonomy" id="1979941"/>
    <lineage>
        <taxon>Eukaryota</taxon>
        <taxon>Metazoa</taxon>
        <taxon>Ecdysozoa</taxon>
        <taxon>Arthropoda</taxon>
        <taxon>Chelicerata</taxon>
        <taxon>Arachnida</taxon>
        <taxon>Acari</taxon>
        <taxon>Acariformes</taxon>
        <taxon>Sarcoptiformes</taxon>
        <taxon>Oribatida</taxon>
        <taxon>Brachypylina</taxon>
        <taxon>Oppioidea</taxon>
        <taxon>Oppiidae</taxon>
        <taxon>Medioppia</taxon>
    </lineage>
</organism>
<keyword evidence="4 7" id="KW-0067">ATP-binding</keyword>
<dbReference type="SUPFAM" id="SSF50985">
    <property type="entry name" value="RCC1/BLIP-II"/>
    <property type="match status" value="1"/>
</dbReference>
<evidence type="ECO:0000256" key="2">
    <source>
        <dbReference type="ARBA" id="ARBA00022741"/>
    </source>
</evidence>
<dbReference type="AlphaFoldDB" id="A0A7R9Q7N6"/>
<dbReference type="InterPro" id="IPR009091">
    <property type="entry name" value="RCC1/BLIP-II"/>
</dbReference>
<dbReference type="Gene3D" id="1.10.510.10">
    <property type="entry name" value="Transferase(Phosphotransferase) domain 1"/>
    <property type="match status" value="1"/>
</dbReference>
<evidence type="ECO:0000259" key="9">
    <source>
        <dbReference type="PROSITE" id="PS50011"/>
    </source>
</evidence>
<evidence type="ECO:0000256" key="6">
    <source>
        <dbReference type="PROSITE-ProRule" id="PRU00235"/>
    </source>
</evidence>
<feature type="domain" description="Protein kinase" evidence="9">
    <location>
        <begin position="84"/>
        <end position="280"/>
    </location>
</feature>
<keyword evidence="2 7" id="KW-0547">Nucleotide-binding</keyword>
<dbReference type="PROSITE" id="PS00108">
    <property type="entry name" value="PROTEIN_KINASE_ST"/>
    <property type="match status" value="1"/>
</dbReference>
<dbReference type="Proteomes" id="UP000759131">
    <property type="component" value="Unassembled WGS sequence"/>
</dbReference>
<evidence type="ECO:0000256" key="1">
    <source>
        <dbReference type="ARBA" id="ARBA00022679"/>
    </source>
</evidence>
<evidence type="ECO:0000256" key="5">
    <source>
        <dbReference type="ARBA" id="ARBA00037982"/>
    </source>
</evidence>
<keyword evidence="3" id="KW-0418">Kinase</keyword>
<protein>
    <recommendedName>
        <fullName evidence="9">Protein kinase domain-containing protein</fullName>
    </recommendedName>
</protein>
<dbReference type="PROSITE" id="PS00107">
    <property type="entry name" value="PROTEIN_KINASE_ATP"/>
    <property type="match status" value="1"/>
</dbReference>
<name>A0A7R9Q7N6_9ACAR</name>
<proteinExistence type="inferred from homology"/>
<dbReference type="EMBL" id="CAJPIZ010016583">
    <property type="protein sequence ID" value="CAG2115754.1"/>
    <property type="molecule type" value="Genomic_DNA"/>
</dbReference>
<evidence type="ECO:0000256" key="4">
    <source>
        <dbReference type="ARBA" id="ARBA00022840"/>
    </source>
</evidence>
<evidence type="ECO:0000256" key="8">
    <source>
        <dbReference type="RuleBase" id="RU000304"/>
    </source>
</evidence>